<dbReference type="InterPro" id="IPR004827">
    <property type="entry name" value="bZIP"/>
</dbReference>
<dbReference type="SMART" id="SM00338">
    <property type="entry name" value="BRLZ"/>
    <property type="match status" value="1"/>
</dbReference>
<dbReference type="SUPFAM" id="SSF57959">
    <property type="entry name" value="Leucine zipper domain"/>
    <property type="match status" value="1"/>
</dbReference>
<proteinExistence type="predicted"/>
<gene>
    <name evidence="8" type="ORF">V6N12_028934</name>
</gene>
<keyword evidence="4" id="KW-0804">Transcription</keyword>
<organism evidence="8 9">
    <name type="scientific">Hibiscus sabdariffa</name>
    <name type="common">roselle</name>
    <dbReference type="NCBI Taxonomy" id="183260"/>
    <lineage>
        <taxon>Eukaryota</taxon>
        <taxon>Viridiplantae</taxon>
        <taxon>Streptophyta</taxon>
        <taxon>Embryophyta</taxon>
        <taxon>Tracheophyta</taxon>
        <taxon>Spermatophyta</taxon>
        <taxon>Magnoliopsida</taxon>
        <taxon>eudicotyledons</taxon>
        <taxon>Gunneridae</taxon>
        <taxon>Pentapetalae</taxon>
        <taxon>rosids</taxon>
        <taxon>malvids</taxon>
        <taxon>Malvales</taxon>
        <taxon>Malvaceae</taxon>
        <taxon>Malvoideae</taxon>
        <taxon>Hibiscus</taxon>
    </lineage>
</organism>
<evidence type="ECO:0000256" key="1">
    <source>
        <dbReference type="ARBA" id="ARBA00004123"/>
    </source>
</evidence>
<dbReference type="EMBL" id="JBBPBM010000008">
    <property type="protein sequence ID" value="KAK8572894.1"/>
    <property type="molecule type" value="Genomic_DNA"/>
</dbReference>
<feature type="region of interest" description="Disordered" evidence="6">
    <location>
        <begin position="41"/>
        <end position="96"/>
    </location>
</feature>
<evidence type="ECO:0000259" key="7">
    <source>
        <dbReference type="PROSITE" id="PS50217"/>
    </source>
</evidence>
<reference evidence="8 9" key="1">
    <citation type="journal article" date="2024" name="G3 (Bethesda)">
        <title>Genome assembly of Hibiscus sabdariffa L. provides insights into metabolisms of medicinal natural products.</title>
        <authorList>
            <person name="Kim T."/>
        </authorList>
    </citation>
    <scope>NUCLEOTIDE SEQUENCE [LARGE SCALE GENOMIC DNA]</scope>
    <source>
        <strain evidence="8">TK-2024</strain>
        <tissue evidence="8">Old leaves</tissue>
    </source>
</reference>
<comment type="caution">
    <text evidence="8">The sequence shown here is derived from an EMBL/GenBank/DDBJ whole genome shotgun (WGS) entry which is preliminary data.</text>
</comment>
<feature type="domain" description="BZIP" evidence="7">
    <location>
        <begin position="75"/>
        <end position="132"/>
    </location>
</feature>
<keyword evidence="3" id="KW-0238">DNA-binding</keyword>
<evidence type="ECO:0000256" key="3">
    <source>
        <dbReference type="ARBA" id="ARBA00023125"/>
    </source>
</evidence>
<keyword evidence="5" id="KW-0539">Nucleus</keyword>
<dbReference type="PROSITE" id="PS50217">
    <property type="entry name" value="BZIP"/>
    <property type="match status" value="1"/>
</dbReference>
<comment type="subcellular location">
    <subcellularLocation>
        <location evidence="1">Nucleus</location>
    </subcellularLocation>
</comment>
<dbReference type="Gene3D" id="1.20.5.170">
    <property type="match status" value="1"/>
</dbReference>
<feature type="compositionally biased region" description="Polar residues" evidence="6">
    <location>
        <begin position="41"/>
        <end position="67"/>
    </location>
</feature>
<protein>
    <recommendedName>
        <fullName evidence="7">BZIP domain-containing protein</fullName>
    </recommendedName>
</protein>
<dbReference type="Pfam" id="PF00170">
    <property type="entry name" value="bZIP_1"/>
    <property type="match status" value="1"/>
</dbReference>
<dbReference type="CDD" id="cd14702">
    <property type="entry name" value="bZIP_plant_GBF1"/>
    <property type="match status" value="1"/>
</dbReference>
<evidence type="ECO:0000256" key="5">
    <source>
        <dbReference type="ARBA" id="ARBA00023242"/>
    </source>
</evidence>
<dbReference type="PROSITE" id="PS00036">
    <property type="entry name" value="BZIP_BASIC"/>
    <property type="match status" value="1"/>
</dbReference>
<dbReference type="InterPro" id="IPR046347">
    <property type="entry name" value="bZIP_sf"/>
</dbReference>
<evidence type="ECO:0000256" key="4">
    <source>
        <dbReference type="ARBA" id="ARBA00023163"/>
    </source>
</evidence>
<dbReference type="Proteomes" id="UP001472677">
    <property type="component" value="Unassembled WGS sequence"/>
</dbReference>
<dbReference type="PANTHER" id="PTHR45764">
    <property type="entry name" value="BZIP TRANSCRIPTION FACTOR 44"/>
    <property type="match status" value="1"/>
</dbReference>
<dbReference type="PANTHER" id="PTHR45764:SF21">
    <property type="entry name" value="OS03G0770000 PROTEIN"/>
    <property type="match status" value="1"/>
</dbReference>
<evidence type="ECO:0000256" key="2">
    <source>
        <dbReference type="ARBA" id="ARBA00023015"/>
    </source>
</evidence>
<accession>A0ABR2F7A9</accession>
<name>A0ABR2F7A9_9ROSI</name>
<keyword evidence="9" id="KW-1185">Reference proteome</keyword>
<evidence type="ECO:0000313" key="9">
    <source>
        <dbReference type="Proteomes" id="UP001472677"/>
    </source>
</evidence>
<sequence length="159" mass="18452">MFSTVPAMLSPDSTLLNDKFPAMEPDMMQWDWSELFFPAQSTGSAKSSSGEPKQNLTKGTGTGSQKQMVPANVIDERKRRRMISNRDSARRSRMRKQNHLEKLSNEVKQLQMLNQQLNNHLHTVSHQNHCLRIDNERVRFECGILQHELSDMRRLLLFT</sequence>
<dbReference type="InterPro" id="IPR045314">
    <property type="entry name" value="bZIP_plant_GBF1"/>
</dbReference>
<evidence type="ECO:0000313" key="8">
    <source>
        <dbReference type="EMBL" id="KAK8572894.1"/>
    </source>
</evidence>
<keyword evidence="2" id="KW-0805">Transcription regulation</keyword>
<evidence type="ECO:0000256" key="6">
    <source>
        <dbReference type="SAM" id="MobiDB-lite"/>
    </source>
</evidence>